<dbReference type="GeneID" id="101493950"/>
<reference evidence="4" key="1">
    <citation type="journal article" date="2013" name="Nat. Biotechnol.">
        <title>Draft genome sequence of chickpea (Cicer arietinum) provides a resource for trait improvement.</title>
        <authorList>
            <person name="Varshney R.K."/>
            <person name="Song C."/>
            <person name="Saxena R.K."/>
            <person name="Azam S."/>
            <person name="Yu S."/>
            <person name="Sharpe A.G."/>
            <person name="Cannon S."/>
            <person name="Baek J."/>
            <person name="Rosen B.D."/>
            <person name="Tar'an B."/>
            <person name="Millan T."/>
            <person name="Zhang X."/>
            <person name="Ramsay L.D."/>
            <person name="Iwata A."/>
            <person name="Wang Y."/>
            <person name="Nelson W."/>
            <person name="Farmer A.D."/>
            <person name="Gaur P.M."/>
            <person name="Soderlund C."/>
            <person name="Penmetsa R.V."/>
            <person name="Xu C."/>
            <person name="Bharti A.K."/>
            <person name="He W."/>
            <person name="Winter P."/>
            <person name="Zhao S."/>
            <person name="Hane J.K."/>
            <person name="Carrasquilla-Garcia N."/>
            <person name="Condie J.A."/>
            <person name="Upadhyaya H.D."/>
            <person name="Luo M.C."/>
            <person name="Thudi M."/>
            <person name="Gowda C.L."/>
            <person name="Singh N.P."/>
            <person name="Lichtenzveig J."/>
            <person name="Gali K.K."/>
            <person name="Rubio J."/>
            <person name="Nadarajan N."/>
            <person name="Dolezel J."/>
            <person name="Bansal K.C."/>
            <person name="Xu X."/>
            <person name="Edwards D."/>
            <person name="Zhang G."/>
            <person name="Kahl G."/>
            <person name="Gil J."/>
            <person name="Singh K.B."/>
            <person name="Datta S.K."/>
            <person name="Jackson S.A."/>
            <person name="Wang J."/>
            <person name="Cook D.R."/>
        </authorList>
    </citation>
    <scope>NUCLEOTIDE SEQUENCE [LARGE SCALE GENOMIC DNA]</scope>
    <source>
        <strain evidence="4">cv. CDC Frontier</strain>
    </source>
</reference>
<evidence type="ECO:0000313" key="4">
    <source>
        <dbReference type="Proteomes" id="UP000087171"/>
    </source>
</evidence>
<proteinExistence type="inferred from homology"/>
<feature type="domain" description="LOB" evidence="3">
    <location>
        <begin position="10"/>
        <end position="111"/>
    </location>
</feature>
<dbReference type="RefSeq" id="XP_004497769.1">
    <property type="nucleotide sequence ID" value="XM_004497712.3"/>
</dbReference>
<feature type="region of interest" description="Disordered" evidence="2">
    <location>
        <begin position="247"/>
        <end position="281"/>
    </location>
</feature>
<feature type="compositionally biased region" description="Basic and acidic residues" evidence="2">
    <location>
        <begin position="271"/>
        <end position="281"/>
    </location>
</feature>
<dbReference type="Pfam" id="PF03195">
    <property type="entry name" value="LOB"/>
    <property type="match status" value="1"/>
</dbReference>
<evidence type="ECO:0000259" key="3">
    <source>
        <dbReference type="PROSITE" id="PS50891"/>
    </source>
</evidence>
<dbReference type="OrthoDB" id="1893065at2759"/>
<sequence length="281" mass="31492">MDINKRSSNKACASCKFQRRKCSKDCPLAPYFPANKPKTFSNAHRLYGVSSISKLLKRINNDKKDEAMTSIIYESNIRSMFPIYGCTGVINILQGKLHNARLELNYIQNLLNICKQNYASQQQNLLPMGNNFISMPSTSCQIPNDPICNNIGDRSYFYDNSENNNFMLSHIIPNDVNNITSIDSKNELEVNVETGVSGVFSNGADIQLMEENSNLMATQGDLEHNYFGVDVQSAYDDYDTELSRLFHGEQHPPITPKDAPKSSSVGSGEQELDKNSKHGDK</sequence>
<dbReference type="KEGG" id="cam:101493950"/>
<keyword evidence="4" id="KW-1185">Reference proteome</keyword>
<dbReference type="AlphaFoldDB" id="A0A1S2Y2J7"/>
<dbReference type="STRING" id="3827.A0A1S2Y2J7"/>
<evidence type="ECO:0000313" key="5">
    <source>
        <dbReference type="RefSeq" id="XP_004497769.1"/>
    </source>
</evidence>
<name>A0A1S2Y2J7_CICAR</name>
<gene>
    <name evidence="5" type="primary">LOC101493950</name>
</gene>
<dbReference type="PROSITE" id="PS50891">
    <property type="entry name" value="LOB"/>
    <property type="match status" value="1"/>
</dbReference>
<dbReference type="Proteomes" id="UP000087171">
    <property type="component" value="Chromosome Ca4"/>
</dbReference>
<dbReference type="InterPro" id="IPR004883">
    <property type="entry name" value="LOB"/>
</dbReference>
<reference evidence="5" key="2">
    <citation type="submission" date="2025-08" db="UniProtKB">
        <authorList>
            <consortium name="RefSeq"/>
        </authorList>
    </citation>
    <scope>IDENTIFICATION</scope>
    <source>
        <tissue evidence="5">Etiolated seedlings</tissue>
    </source>
</reference>
<dbReference type="eggNOG" id="ENOG502QTUX">
    <property type="taxonomic scope" value="Eukaryota"/>
</dbReference>
<organism evidence="4 5">
    <name type="scientific">Cicer arietinum</name>
    <name type="common">Chickpea</name>
    <name type="synonym">Garbanzo</name>
    <dbReference type="NCBI Taxonomy" id="3827"/>
    <lineage>
        <taxon>Eukaryota</taxon>
        <taxon>Viridiplantae</taxon>
        <taxon>Streptophyta</taxon>
        <taxon>Embryophyta</taxon>
        <taxon>Tracheophyta</taxon>
        <taxon>Spermatophyta</taxon>
        <taxon>Magnoliopsida</taxon>
        <taxon>eudicotyledons</taxon>
        <taxon>Gunneridae</taxon>
        <taxon>Pentapetalae</taxon>
        <taxon>rosids</taxon>
        <taxon>fabids</taxon>
        <taxon>Fabales</taxon>
        <taxon>Fabaceae</taxon>
        <taxon>Papilionoideae</taxon>
        <taxon>50 kb inversion clade</taxon>
        <taxon>NPAAA clade</taxon>
        <taxon>Hologalegina</taxon>
        <taxon>IRL clade</taxon>
        <taxon>Cicereae</taxon>
        <taxon>Cicer</taxon>
    </lineage>
</organism>
<comment type="similarity">
    <text evidence="1">Belongs to the LOB domain-containing protein family.</text>
</comment>
<dbReference type="PANTHER" id="PTHR31301:SF21">
    <property type="entry name" value="LOB DOMAIN-CONTAINING PROTEIN 27-RELATED"/>
    <property type="match status" value="1"/>
</dbReference>
<dbReference type="PANTHER" id="PTHR31301">
    <property type="entry name" value="LOB DOMAIN-CONTAINING PROTEIN 4-RELATED"/>
    <property type="match status" value="1"/>
</dbReference>
<evidence type="ECO:0000256" key="1">
    <source>
        <dbReference type="ARBA" id="ARBA00005474"/>
    </source>
</evidence>
<evidence type="ECO:0000256" key="2">
    <source>
        <dbReference type="SAM" id="MobiDB-lite"/>
    </source>
</evidence>
<dbReference type="PaxDb" id="3827-XP_004497769.1"/>
<protein>
    <submittedName>
        <fullName evidence="5">LOB domain-containing protein 12-like</fullName>
    </submittedName>
</protein>
<accession>A0A1S2Y2J7</accession>